<gene>
    <name evidence="3" type="ORF">SPI_02291</name>
</gene>
<evidence type="ECO:0000256" key="1">
    <source>
        <dbReference type="ARBA" id="ARBA00008889"/>
    </source>
</evidence>
<protein>
    <submittedName>
        <fullName evidence="3">Upf0132 domain containing protein</fullName>
    </submittedName>
</protein>
<accession>A0A167XWQ3</accession>
<comment type="caution">
    <text evidence="3">The sequence shown here is derived from an EMBL/GenBank/DDBJ whole genome shotgun (WGS) entry which is preliminary data.</text>
</comment>
<dbReference type="EMBL" id="AZHD01000003">
    <property type="protein sequence ID" value="OAA65504.1"/>
    <property type="molecule type" value="Genomic_DNA"/>
</dbReference>
<evidence type="ECO:0000313" key="4">
    <source>
        <dbReference type="Proteomes" id="UP000076874"/>
    </source>
</evidence>
<dbReference type="STRING" id="1081102.A0A167XWQ3"/>
<dbReference type="OrthoDB" id="360689at2759"/>
<dbReference type="InterPro" id="IPR043141">
    <property type="entry name" value="Ribosomal_uL10-like_sf"/>
</dbReference>
<sequence length="389" mass="40850">MPLRVSSKTLTRPLGRCLSERGASSSPASRTTRSSFVIASTSTSSFPCSSSFCSSSSSSSSLVYPPTRSRKPAHHAGLHTSTAARASAAATAAAATSSRLTLPADYVPPTQPPSAKRPELRKAQLLRTYTSLLRSTPLMLIFQHSNLTGPEWTALRRELTLALDKAAEQQAQLGVAWPPAFVSSIRMQVIKTRMFDVALRVTEFFDPTSATAAAAAPYNHDLSTAAYAAIKKAAADGATAPDRSVYGQLAPLLVGPLAVLTFPAVSPAHLAAALSVLAPSAPAFPAPPRRRNPGYYEPAVQSAVQKLLLVGGRVEGQAFDTDGVRWVGAIEGGRTGLQAQLVALLQSAGLGLTTALEGASKNLWLTMESRKTMLEEDGKPDAATDAKEA</sequence>
<proteinExistence type="inferred from homology"/>
<evidence type="ECO:0000313" key="3">
    <source>
        <dbReference type="EMBL" id="OAA65504.1"/>
    </source>
</evidence>
<dbReference type="PANTHER" id="PTHR11560">
    <property type="entry name" value="39S RIBOSOMAL PROTEIN L10, MITOCHONDRIAL"/>
    <property type="match status" value="1"/>
</dbReference>
<feature type="region of interest" description="Disordered" evidence="2">
    <location>
        <begin position="1"/>
        <end position="84"/>
    </location>
</feature>
<keyword evidence="4" id="KW-1185">Reference proteome</keyword>
<evidence type="ECO:0000256" key="2">
    <source>
        <dbReference type="SAM" id="MobiDB-lite"/>
    </source>
</evidence>
<dbReference type="Proteomes" id="UP000076874">
    <property type="component" value="Unassembled WGS sequence"/>
</dbReference>
<feature type="compositionally biased region" description="Polar residues" evidence="2">
    <location>
        <begin position="1"/>
        <end position="10"/>
    </location>
</feature>
<dbReference type="SUPFAM" id="SSF160369">
    <property type="entry name" value="Ribosomal protein L10-like"/>
    <property type="match status" value="1"/>
</dbReference>
<dbReference type="Gene3D" id="3.30.70.1730">
    <property type="match status" value="1"/>
</dbReference>
<organism evidence="3 4">
    <name type="scientific">Niveomyces insectorum RCEF 264</name>
    <dbReference type="NCBI Taxonomy" id="1081102"/>
    <lineage>
        <taxon>Eukaryota</taxon>
        <taxon>Fungi</taxon>
        <taxon>Dikarya</taxon>
        <taxon>Ascomycota</taxon>
        <taxon>Pezizomycotina</taxon>
        <taxon>Sordariomycetes</taxon>
        <taxon>Hypocreomycetidae</taxon>
        <taxon>Hypocreales</taxon>
        <taxon>Cordycipitaceae</taxon>
        <taxon>Niveomyces</taxon>
    </lineage>
</organism>
<feature type="compositionally biased region" description="Low complexity" evidence="2">
    <location>
        <begin position="23"/>
        <end position="61"/>
    </location>
</feature>
<reference evidence="3 4" key="1">
    <citation type="journal article" date="2016" name="Genome Biol. Evol.">
        <title>Divergent and convergent evolution of fungal pathogenicity.</title>
        <authorList>
            <person name="Shang Y."/>
            <person name="Xiao G."/>
            <person name="Zheng P."/>
            <person name="Cen K."/>
            <person name="Zhan S."/>
            <person name="Wang C."/>
        </authorList>
    </citation>
    <scope>NUCLEOTIDE SEQUENCE [LARGE SCALE GENOMIC DNA]</scope>
    <source>
        <strain evidence="3 4">RCEF 264</strain>
    </source>
</reference>
<dbReference type="InterPro" id="IPR047865">
    <property type="entry name" value="Ribosomal_uL10_bac_type"/>
</dbReference>
<name>A0A167XWQ3_9HYPO</name>
<feature type="compositionally biased region" description="Basic residues" evidence="2">
    <location>
        <begin position="68"/>
        <end position="77"/>
    </location>
</feature>
<dbReference type="AlphaFoldDB" id="A0A167XWQ3"/>
<comment type="similarity">
    <text evidence="1">Belongs to the universal ribosomal protein uL10 family.</text>
</comment>